<sequence length="159" mass="15953">MSMLAAGLSAVGSVMGGFAKRNANRAKARALTNAAKNARQEAGIRASLALEDSDRVGARAATLAAASGGGGLQGSALAVIDDLARQGVYRARQTVRDGLTESVALLNDATTAKRQGSLDLVSGFIEAGSTVLGQMGADANARRGNGEAVSKFAAMLGGF</sequence>
<dbReference type="Proteomes" id="UP000197050">
    <property type="component" value="Chromosome"/>
</dbReference>
<dbReference type="RefSeq" id="WP_088582229.1">
    <property type="nucleotide sequence ID" value="NZ_CP022048.2"/>
</dbReference>
<organism evidence="1 2">
    <name type="scientific">Brevundimonas vesicularis</name>
    <name type="common">Pseudomonas vesicularis</name>
    <dbReference type="NCBI Taxonomy" id="41276"/>
    <lineage>
        <taxon>Bacteria</taxon>
        <taxon>Pseudomonadati</taxon>
        <taxon>Pseudomonadota</taxon>
        <taxon>Alphaproteobacteria</taxon>
        <taxon>Caulobacterales</taxon>
        <taxon>Caulobacteraceae</taxon>
        <taxon>Brevundimonas</taxon>
    </lineage>
</organism>
<dbReference type="KEGG" id="bvc:CEP68_02235"/>
<reference evidence="2" key="1">
    <citation type="submission" date="2017-06" db="EMBL/GenBank/DDBJ databases">
        <title>FDA dAtabase for Regulatory Grade micrObial Sequences (FDA-ARGOS): Supporting development and validation of Infectious Disease Dx tests.</title>
        <authorList>
            <person name="Minogue T."/>
            <person name="Wolcott M."/>
            <person name="Wasieloski L."/>
            <person name="Aguilar W."/>
            <person name="Moore D."/>
            <person name="Tallon L."/>
            <person name="Sadzewicz L."/>
            <person name="Sengamalay N."/>
            <person name="Ott S."/>
            <person name="Godinez A."/>
            <person name="Nagaraj S."/>
            <person name="Nadendla S."/>
            <person name="Geyer C."/>
            <person name="Sichtig H."/>
        </authorList>
    </citation>
    <scope>NUCLEOTIDE SEQUENCE [LARGE SCALE GENOMIC DNA]</scope>
    <source>
        <strain evidence="2">FDAARGOS_289</strain>
    </source>
</reference>
<dbReference type="GeneID" id="34016078"/>
<gene>
    <name evidence="1" type="ORF">CEP68_02235</name>
</gene>
<protein>
    <submittedName>
        <fullName evidence="1">Uncharacterized protein</fullName>
    </submittedName>
</protein>
<accession>A0A1Z3U553</accession>
<evidence type="ECO:0000313" key="2">
    <source>
        <dbReference type="Proteomes" id="UP000197050"/>
    </source>
</evidence>
<evidence type="ECO:0000313" key="1">
    <source>
        <dbReference type="EMBL" id="ASE38417.1"/>
    </source>
</evidence>
<dbReference type="EMBL" id="CP022048">
    <property type="protein sequence ID" value="ASE38417.1"/>
    <property type="molecule type" value="Genomic_DNA"/>
</dbReference>
<proteinExistence type="predicted"/>
<name>A0A1Z3U553_BREVE</name>
<dbReference type="AlphaFoldDB" id="A0A1Z3U553"/>